<dbReference type="InterPro" id="IPR001647">
    <property type="entry name" value="HTH_TetR"/>
</dbReference>
<keyword evidence="2 4" id="KW-0238">DNA-binding</keyword>
<evidence type="ECO:0000256" key="1">
    <source>
        <dbReference type="ARBA" id="ARBA00023015"/>
    </source>
</evidence>
<name>A0A975NG47_9BRAD</name>
<feature type="compositionally biased region" description="Low complexity" evidence="5">
    <location>
        <begin position="196"/>
        <end position="205"/>
    </location>
</feature>
<evidence type="ECO:0000256" key="3">
    <source>
        <dbReference type="ARBA" id="ARBA00023163"/>
    </source>
</evidence>
<feature type="compositionally biased region" description="Basic residues" evidence="5">
    <location>
        <begin position="206"/>
        <end position="229"/>
    </location>
</feature>
<feature type="region of interest" description="Disordered" evidence="5">
    <location>
        <begin position="196"/>
        <end position="229"/>
    </location>
</feature>
<evidence type="ECO:0000256" key="4">
    <source>
        <dbReference type="PROSITE-ProRule" id="PRU00335"/>
    </source>
</evidence>
<dbReference type="Gene3D" id="1.10.357.10">
    <property type="entry name" value="Tetracycline Repressor, domain 2"/>
    <property type="match status" value="1"/>
</dbReference>
<evidence type="ECO:0000256" key="2">
    <source>
        <dbReference type="ARBA" id="ARBA00023125"/>
    </source>
</evidence>
<proteinExistence type="predicted"/>
<dbReference type="PANTHER" id="PTHR30055">
    <property type="entry name" value="HTH-TYPE TRANSCRIPTIONAL REGULATOR RUTR"/>
    <property type="match status" value="1"/>
</dbReference>
<evidence type="ECO:0000313" key="7">
    <source>
        <dbReference type="EMBL" id="QWG14437.1"/>
    </source>
</evidence>
<sequence>MKPRDRILDAAMAVFRRHGFRRSSIEQAAEAAGLTRQALYHHFKSREALFRAVIERVHEDALAAEIAAVNAAEKAGGSLADVLVAGVSARLQQFIASFDGSPHIEELFSEHLLQARDLYQKYAGLYAAQGAATIERICRRQRLALAKDMTPEGLARCVEMAINGAKSANPGMQPADAFLRDLTVMTRTLIAGAVVSSPKSRPAKPAAKKVLPRKLLPKKPTPKKPGGRT</sequence>
<evidence type="ECO:0000313" key="8">
    <source>
        <dbReference type="Proteomes" id="UP000680839"/>
    </source>
</evidence>
<evidence type="ECO:0000259" key="6">
    <source>
        <dbReference type="PROSITE" id="PS50977"/>
    </source>
</evidence>
<evidence type="ECO:0000256" key="5">
    <source>
        <dbReference type="SAM" id="MobiDB-lite"/>
    </source>
</evidence>
<dbReference type="Proteomes" id="UP000680839">
    <property type="component" value="Chromosome"/>
</dbReference>
<keyword evidence="1" id="KW-0805">Transcription regulation</keyword>
<dbReference type="Pfam" id="PF00440">
    <property type="entry name" value="TetR_N"/>
    <property type="match status" value="1"/>
</dbReference>
<dbReference type="PRINTS" id="PR00455">
    <property type="entry name" value="HTHTETR"/>
</dbReference>
<dbReference type="InterPro" id="IPR009057">
    <property type="entry name" value="Homeodomain-like_sf"/>
</dbReference>
<dbReference type="GO" id="GO:0003700">
    <property type="term" value="F:DNA-binding transcription factor activity"/>
    <property type="evidence" value="ECO:0007669"/>
    <property type="project" value="TreeGrafter"/>
</dbReference>
<dbReference type="RefSeq" id="WP_215623057.1">
    <property type="nucleotide sequence ID" value="NZ_CP076134.1"/>
</dbReference>
<dbReference type="InterPro" id="IPR050109">
    <property type="entry name" value="HTH-type_TetR-like_transc_reg"/>
</dbReference>
<organism evidence="7 8">
    <name type="scientific">Bradyrhizobium sediminis</name>
    <dbReference type="NCBI Taxonomy" id="2840469"/>
    <lineage>
        <taxon>Bacteria</taxon>
        <taxon>Pseudomonadati</taxon>
        <taxon>Pseudomonadota</taxon>
        <taxon>Alphaproteobacteria</taxon>
        <taxon>Hyphomicrobiales</taxon>
        <taxon>Nitrobacteraceae</taxon>
        <taxon>Bradyrhizobium</taxon>
    </lineage>
</organism>
<feature type="DNA-binding region" description="H-T-H motif" evidence="4">
    <location>
        <begin position="24"/>
        <end position="43"/>
    </location>
</feature>
<dbReference type="EMBL" id="CP076134">
    <property type="protein sequence ID" value="QWG14437.1"/>
    <property type="molecule type" value="Genomic_DNA"/>
</dbReference>
<accession>A0A975NG47</accession>
<dbReference type="GO" id="GO:0000976">
    <property type="term" value="F:transcription cis-regulatory region binding"/>
    <property type="evidence" value="ECO:0007669"/>
    <property type="project" value="TreeGrafter"/>
</dbReference>
<protein>
    <submittedName>
        <fullName evidence="7">TetR/AcrR family transcriptional regulator</fullName>
    </submittedName>
</protein>
<dbReference type="AlphaFoldDB" id="A0A975NG47"/>
<dbReference type="PROSITE" id="PS50977">
    <property type="entry name" value="HTH_TETR_2"/>
    <property type="match status" value="1"/>
</dbReference>
<gene>
    <name evidence="7" type="ORF">KMZ29_07135</name>
</gene>
<dbReference type="PANTHER" id="PTHR30055:SF234">
    <property type="entry name" value="HTH-TYPE TRANSCRIPTIONAL REGULATOR BETI"/>
    <property type="match status" value="1"/>
</dbReference>
<reference evidence="7" key="1">
    <citation type="submission" date="2021-06" db="EMBL/GenBank/DDBJ databases">
        <title>Bradyrhizobium sp. S2-20-1 Genome sequencing.</title>
        <authorList>
            <person name="Jin L."/>
        </authorList>
    </citation>
    <scope>NUCLEOTIDE SEQUENCE</scope>
    <source>
        <strain evidence="7">S2-20-1</strain>
    </source>
</reference>
<dbReference type="SUPFAM" id="SSF46689">
    <property type="entry name" value="Homeodomain-like"/>
    <property type="match status" value="1"/>
</dbReference>
<keyword evidence="3" id="KW-0804">Transcription</keyword>
<feature type="domain" description="HTH tetR-type" evidence="6">
    <location>
        <begin position="1"/>
        <end position="61"/>
    </location>
</feature>